<evidence type="ECO:0000313" key="6">
    <source>
        <dbReference type="Proteomes" id="UP000005938"/>
    </source>
</evidence>
<dbReference type="STRING" id="946077.W5A_08232"/>
<name>I0WDN7_9FLAO</name>
<gene>
    <name evidence="5" type="ORF">W5A_08232</name>
</gene>
<feature type="signal peptide" evidence="4">
    <location>
        <begin position="1"/>
        <end position="31"/>
    </location>
</feature>
<dbReference type="Proteomes" id="UP000005938">
    <property type="component" value="Unassembled WGS sequence"/>
</dbReference>
<accession>I0WDN7</accession>
<dbReference type="AlphaFoldDB" id="I0WDN7"/>
<evidence type="ECO:0008006" key="7">
    <source>
        <dbReference type="Google" id="ProtNLM"/>
    </source>
</evidence>
<reference evidence="5 6" key="1">
    <citation type="journal article" date="2012" name="J. Bacteriol.">
        <title>Genome Sequence of the Halotolerant Bacterium Imtechella halotolerans K1T.</title>
        <authorList>
            <person name="Kumar S."/>
            <person name="Vikram S."/>
            <person name="Subramanian S."/>
            <person name="Raghava G.P."/>
            <person name="Pinnaka A.K."/>
        </authorList>
    </citation>
    <scope>NUCLEOTIDE SEQUENCE [LARGE SCALE GENOMIC DNA]</scope>
    <source>
        <strain evidence="5 6">K1</strain>
    </source>
</reference>
<dbReference type="InterPro" id="IPR036942">
    <property type="entry name" value="Beta-barrel_TonB_sf"/>
</dbReference>
<dbReference type="GO" id="GO:0009279">
    <property type="term" value="C:cell outer membrane"/>
    <property type="evidence" value="ECO:0007669"/>
    <property type="project" value="UniProtKB-SubCell"/>
</dbReference>
<evidence type="ECO:0000256" key="2">
    <source>
        <dbReference type="ARBA" id="ARBA00023136"/>
    </source>
</evidence>
<sequence>MKTLNVNSRFKFMRKLQYIFSALLITSVVNAQDKPLGTEVINVVKPYTPSIADAFKLRELPSISDSIILTKKKIKYTIFSVPVASTFTPAKGVASSVRKGPKEQLYNSYASLGVGNYSNVVFDFYTGMTLSRNDAFDVGVRHHSSQGGIADVLVEDHFFDSKIDLGYTYRDRDMAWGIRAGALHKVYNWYGIPQEQFINVALNDMSDVHQRYLGAEVGAKVEFEDAIFESAELLVNGMWDRFDSNETRFVFKPKFSIPSSNENIQLVLTADYLNGNFNRNFEGSNGIDYGYLLAGATPSFELKKDDVTLKLGASIFYGRDTKANDGNLYIYPQITASYRLIDEYVTIYGGIEGGLEQNSYRAFVDENPFVSPTLTIRPTDMQYDAYAGIKGKFLPNLGYHFKGSYTAARDRALFLSNPMDTTGDSFGYKYGNSFGIVYDHVKTFSGFGELSVDINRDFTLGINAEVMKYTLSEEEEAWNLPKIRGSFFMDYQINEQWYAGANLFYMGEREDMFSKNQLLSPNDPTYEAPQQITLDSYFDVNFNVGYRFNKQLSAFVKVNNLTSNTYARWMDYQVQGLQILGGAIYKFDL</sequence>
<dbReference type="SUPFAM" id="SSF56935">
    <property type="entry name" value="Porins"/>
    <property type="match status" value="1"/>
</dbReference>
<dbReference type="PATRIC" id="fig|946077.3.peg.1668"/>
<dbReference type="Gene3D" id="2.40.170.20">
    <property type="entry name" value="TonB-dependent receptor, beta-barrel domain"/>
    <property type="match status" value="1"/>
</dbReference>
<keyword evidence="6" id="KW-1185">Reference proteome</keyword>
<proteinExistence type="predicted"/>
<feature type="chain" id="PRO_5003636085" description="TonB-dependent receptor" evidence="4">
    <location>
        <begin position="32"/>
        <end position="589"/>
    </location>
</feature>
<dbReference type="RefSeq" id="WP_008239381.1">
    <property type="nucleotide sequence ID" value="NZ_AJJU01000010.1"/>
</dbReference>
<protein>
    <recommendedName>
        <fullName evidence="7">TonB-dependent receptor</fullName>
    </recommendedName>
</protein>
<organism evidence="5 6">
    <name type="scientific">Imtechella halotolerans K1</name>
    <dbReference type="NCBI Taxonomy" id="946077"/>
    <lineage>
        <taxon>Bacteria</taxon>
        <taxon>Pseudomonadati</taxon>
        <taxon>Bacteroidota</taxon>
        <taxon>Flavobacteriia</taxon>
        <taxon>Flavobacteriales</taxon>
        <taxon>Flavobacteriaceae</taxon>
        <taxon>Imtechella</taxon>
    </lineage>
</organism>
<keyword evidence="2" id="KW-0472">Membrane</keyword>
<evidence type="ECO:0000313" key="5">
    <source>
        <dbReference type="EMBL" id="EID74503.1"/>
    </source>
</evidence>
<evidence type="ECO:0000256" key="3">
    <source>
        <dbReference type="ARBA" id="ARBA00023237"/>
    </source>
</evidence>
<keyword evidence="3" id="KW-0998">Cell outer membrane</keyword>
<evidence type="ECO:0000256" key="1">
    <source>
        <dbReference type="ARBA" id="ARBA00004442"/>
    </source>
</evidence>
<dbReference type="EMBL" id="AJJU01000010">
    <property type="protein sequence ID" value="EID74503.1"/>
    <property type="molecule type" value="Genomic_DNA"/>
</dbReference>
<dbReference type="eggNOG" id="COG4773">
    <property type="taxonomic scope" value="Bacteria"/>
</dbReference>
<comment type="subcellular location">
    <subcellularLocation>
        <location evidence="1">Cell outer membrane</location>
    </subcellularLocation>
</comment>
<comment type="caution">
    <text evidence="5">The sequence shown here is derived from an EMBL/GenBank/DDBJ whole genome shotgun (WGS) entry which is preliminary data.</text>
</comment>
<keyword evidence="4" id="KW-0732">Signal</keyword>
<evidence type="ECO:0000256" key="4">
    <source>
        <dbReference type="SAM" id="SignalP"/>
    </source>
</evidence>